<gene>
    <name evidence="3" type="ORF">ACFR9U_20060</name>
</gene>
<feature type="compositionally biased region" description="Acidic residues" evidence="1">
    <location>
        <begin position="450"/>
        <end position="462"/>
    </location>
</feature>
<dbReference type="EMBL" id="JBHUDJ010000015">
    <property type="protein sequence ID" value="MFD1589278.1"/>
    <property type="molecule type" value="Genomic_DNA"/>
</dbReference>
<dbReference type="GO" id="GO:0009035">
    <property type="term" value="F:type I site-specific deoxyribonuclease activity"/>
    <property type="evidence" value="ECO:0007669"/>
    <property type="project" value="UniProtKB-EC"/>
</dbReference>
<feature type="compositionally biased region" description="Basic and acidic residues" evidence="1">
    <location>
        <begin position="866"/>
        <end position="897"/>
    </location>
</feature>
<dbReference type="InterPro" id="IPR038461">
    <property type="entry name" value="Schlafen_AlbA_2_dom_sf"/>
</dbReference>
<dbReference type="Pfam" id="PF04326">
    <property type="entry name" value="SLFN_AlbA_2"/>
    <property type="match status" value="1"/>
</dbReference>
<dbReference type="GO" id="GO:0005524">
    <property type="term" value="F:ATP binding"/>
    <property type="evidence" value="ECO:0007669"/>
    <property type="project" value="UniProtKB-KW"/>
</dbReference>
<dbReference type="InterPro" id="IPR007409">
    <property type="entry name" value="Restrct_endonuc_type1_HsdR_N"/>
</dbReference>
<evidence type="ECO:0000313" key="3">
    <source>
        <dbReference type="EMBL" id="MFD1589278.1"/>
    </source>
</evidence>
<dbReference type="PANTHER" id="PTHR42927:SF1">
    <property type="entry name" value="HELICASE SUPERFAMILY 1 AND 2 DOMAIN-CONTAINING PROTEIN"/>
    <property type="match status" value="1"/>
</dbReference>
<dbReference type="GO" id="GO:0004386">
    <property type="term" value="F:helicase activity"/>
    <property type="evidence" value="ECO:0007669"/>
    <property type="project" value="UniProtKB-KW"/>
</dbReference>
<keyword evidence="3" id="KW-0547">Nucleotide-binding</keyword>
<name>A0ABD6CHD7_9EURY</name>
<keyword evidence="3" id="KW-0347">Helicase</keyword>
<protein>
    <submittedName>
        <fullName evidence="3">DEAD/DEAH box helicase family protein</fullName>
    </submittedName>
</protein>
<keyword evidence="3" id="KW-0378">Hydrolase</keyword>
<dbReference type="Gene3D" id="3.30.950.30">
    <property type="entry name" value="Schlafen, AAA domain"/>
    <property type="match status" value="1"/>
</dbReference>
<dbReference type="Pfam" id="PF18766">
    <property type="entry name" value="SWI2_SNF2"/>
    <property type="match status" value="1"/>
</dbReference>
<feature type="region of interest" description="Disordered" evidence="1">
    <location>
        <begin position="434"/>
        <end position="464"/>
    </location>
</feature>
<dbReference type="Proteomes" id="UP001597119">
    <property type="component" value="Unassembled WGS sequence"/>
</dbReference>
<feature type="region of interest" description="Disordered" evidence="1">
    <location>
        <begin position="866"/>
        <end position="900"/>
    </location>
</feature>
<evidence type="ECO:0000313" key="4">
    <source>
        <dbReference type="Proteomes" id="UP001597119"/>
    </source>
</evidence>
<keyword evidence="4" id="KW-1185">Reference proteome</keyword>
<dbReference type="InterPro" id="IPR007421">
    <property type="entry name" value="Schlafen_AlbA_2_dom"/>
</dbReference>
<dbReference type="PROSITE" id="PS51192">
    <property type="entry name" value="HELICASE_ATP_BIND_1"/>
    <property type="match status" value="1"/>
</dbReference>
<dbReference type="SUPFAM" id="SSF52540">
    <property type="entry name" value="P-loop containing nucleoside triphosphate hydrolases"/>
    <property type="match status" value="2"/>
</dbReference>
<dbReference type="AlphaFoldDB" id="A0ABD6CHD7"/>
<dbReference type="InterPro" id="IPR027417">
    <property type="entry name" value="P-loop_NTPase"/>
</dbReference>
<dbReference type="GO" id="GO:0009307">
    <property type="term" value="P:DNA restriction-modification system"/>
    <property type="evidence" value="ECO:0007669"/>
    <property type="project" value="UniProtKB-KW"/>
</dbReference>
<dbReference type="Pfam" id="PF22679">
    <property type="entry name" value="T1R_D3-like"/>
    <property type="match status" value="1"/>
</dbReference>
<proteinExistence type="predicted"/>
<dbReference type="GO" id="GO:0003677">
    <property type="term" value="F:DNA binding"/>
    <property type="evidence" value="ECO:0007669"/>
    <property type="project" value="UniProtKB-KW"/>
</dbReference>
<dbReference type="Gene3D" id="3.90.1570.50">
    <property type="match status" value="1"/>
</dbReference>
<keyword evidence="3" id="KW-0067">ATP-binding</keyword>
<organism evidence="3 4">
    <name type="scientific">Halorientalis brevis</name>
    <dbReference type="NCBI Taxonomy" id="1126241"/>
    <lineage>
        <taxon>Archaea</taxon>
        <taxon>Methanobacteriati</taxon>
        <taxon>Methanobacteriota</taxon>
        <taxon>Stenosarchaea group</taxon>
        <taxon>Halobacteria</taxon>
        <taxon>Halobacteriales</taxon>
        <taxon>Haloarculaceae</taxon>
        <taxon>Halorientalis</taxon>
    </lineage>
</organism>
<evidence type="ECO:0000256" key="1">
    <source>
        <dbReference type="SAM" id="MobiDB-lite"/>
    </source>
</evidence>
<reference evidence="3 4" key="1">
    <citation type="journal article" date="2019" name="Int. J. Syst. Evol. Microbiol.">
        <title>The Global Catalogue of Microorganisms (GCM) 10K type strain sequencing project: providing services to taxonomists for standard genome sequencing and annotation.</title>
        <authorList>
            <consortium name="The Broad Institute Genomics Platform"/>
            <consortium name="The Broad Institute Genome Sequencing Center for Infectious Disease"/>
            <person name="Wu L."/>
            <person name="Ma J."/>
        </authorList>
    </citation>
    <scope>NUCLEOTIDE SEQUENCE [LARGE SCALE GENOMIC DNA]</scope>
    <source>
        <strain evidence="3 4">CGMCC 1.12125</strain>
    </source>
</reference>
<dbReference type="InterPro" id="IPR055180">
    <property type="entry name" value="HsdR_RecA-like_helicase_dom_2"/>
</dbReference>
<comment type="caution">
    <text evidence="3">The sequence shown here is derived from an EMBL/GenBank/DDBJ whole genome shotgun (WGS) entry which is preliminary data.</text>
</comment>
<dbReference type="InterPro" id="IPR040980">
    <property type="entry name" value="SWI2_SNF2"/>
</dbReference>
<dbReference type="Gene3D" id="3.40.50.300">
    <property type="entry name" value="P-loop containing nucleotide triphosphate hydrolases"/>
    <property type="match status" value="2"/>
</dbReference>
<feature type="domain" description="Helicase ATP-binding" evidence="2">
    <location>
        <begin position="308"/>
        <end position="507"/>
    </location>
</feature>
<sequence>MSDKLSEREFEKVIIGDLTSEDTSWEEGELEPLYERFDPGGYRRRENRHYDKEFALIPEDVLKFVKATQPDEWEKLEEFHGEGADDKFLNTLDRQIKRKGAIEVLRNGLRLSGARFEQLAYFEPATDRNKEAVENYEQNIFSVIPRLRYQPDSNLEVDLVVFLNGIPIFTAELKGDFTGQDVTDAKDQYRTDRDPRDKLFSPGRCLAHFAVDPEEVYMSTELEGQDTTFLPFNKGHDEGAGNPPNPSGYRTSYFWKYLLSPDSVLDIVQNFITEFRERDDQGDLTDEEFLVFPRYHQLQAVRRSIVDAEQNGPGERYLIQHSAGSGKTFTISWLGHQLAEIHNEENEPVFDSVIVISDRRVLDDQLQHHMQQFSQVEGVVANVEDNSQELKGALESGEKIIVTTIHKFDYIVEEMDDLSDRNFAVLIDEAHSSQTGELKDSQTRALSEESAMEGDEDEEEMSVQDRLNQDMEGRGVLSNVSSFAFTATPKEKTLEMFGEKTEDGGYEAFSLYSMRQAIEEGFILDVLQNYTTYEDYFNLLKTIEDNPEFEESKAKRLLKSFVDSHDLVISKKTEIIVEHFVEEVMYRVNGKAKAMVVTGSREQVVKYKRAFDEYLSDNNYNFEALAAFSDFKYEGEKLTEKHVNQDLDTKVEDRFEEDDARIIIVANKFQTGFDQPLLHTMYVDKKLGGVRAVQTLSRLNRTHPDKEDTMVVDFKNDPEDIQDAFEDFYTKTRVRQGTNPQLVYDLEEELRDFRLFKDSEVEEFTEVWYSKDADQNQLSAVLDPVKERYRNTDEETKDEFRKKLKDFIQLYSFLIKVVNFRDEELHKLYQFARVFFRKLDVERGEMPNEVKQFVDLDQYHIKEVASEEDRSLEHSSGDLDPTHKKKDGSSKTEEQKSPLENIVEMLNQQFGYEVDEQDKTFIKHLKERLEENDALKQTVDKNSTEKAQMKFENVTRKEMLDMIDQNTQFFNKATNDDEFAEVFHNWLFNQFISSSKEDTRGLIEKGRSKTVEFEERLLPDTISDDLAKERVAQHIAAFANTAGGHLIIGVDKEGNVQGLEKDFKSITKGQEGFKKQLENALAEHLGETFATQETEVQFSTLREHSVCEVKVEPNDEPIKFGGEELYVRENSDTKQLSSRDAKKYIKKHFRG</sequence>
<evidence type="ECO:0000259" key="2">
    <source>
        <dbReference type="PROSITE" id="PS51192"/>
    </source>
</evidence>
<accession>A0ABD6CHD7</accession>
<dbReference type="RefSeq" id="WP_247381346.1">
    <property type="nucleotide sequence ID" value="NZ_JALLGV010000009.1"/>
</dbReference>
<dbReference type="InterPro" id="IPR014001">
    <property type="entry name" value="Helicase_ATP-bd"/>
</dbReference>
<dbReference type="PANTHER" id="PTHR42927">
    <property type="entry name" value="HELICASE SUPERFAMILY 1 AND 2 DOMAIN-CONTAINING PROTEIN"/>
    <property type="match status" value="1"/>
</dbReference>
<dbReference type="SMART" id="SM00487">
    <property type="entry name" value="DEXDc"/>
    <property type="match status" value="1"/>
</dbReference>
<dbReference type="Pfam" id="PF04313">
    <property type="entry name" value="HSDR_N"/>
    <property type="match status" value="1"/>
</dbReference>